<feature type="compositionally biased region" description="Basic residues" evidence="5">
    <location>
        <begin position="93"/>
        <end position="106"/>
    </location>
</feature>
<dbReference type="PANTHER" id="PTHR31973:SF197">
    <property type="entry name" value="SWIM-TYPE DOMAIN-CONTAINING PROTEIN"/>
    <property type="match status" value="1"/>
</dbReference>
<evidence type="ECO:0000313" key="8">
    <source>
        <dbReference type="RefSeq" id="XP_056688350.1"/>
    </source>
</evidence>
<dbReference type="GeneID" id="130463283"/>
<accession>A0ABM3QYA6</accession>
<dbReference type="PANTHER" id="PTHR31973">
    <property type="entry name" value="POLYPROTEIN, PUTATIVE-RELATED"/>
    <property type="match status" value="1"/>
</dbReference>
<keyword evidence="1" id="KW-0479">Metal-binding</keyword>
<evidence type="ECO:0000256" key="3">
    <source>
        <dbReference type="ARBA" id="ARBA00022833"/>
    </source>
</evidence>
<evidence type="ECO:0000256" key="5">
    <source>
        <dbReference type="SAM" id="MobiDB-lite"/>
    </source>
</evidence>
<dbReference type="SMART" id="SM00575">
    <property type="entry name" value="ZnF_PMZ"/>
    <property type="match status" value="1"/>
</dbReference>
<dbReference type="RefSeq" id="XP_056688350.1">
    <property type="nucleotide sequence ID" value="XM_056832372.1"/>
</dbReference>
<evidence type="ECO:0000259" key="6">
    <source>
        <dbReference type="PROSITE" id="PS50966"/>
    </source>
</evidence>
<feature type="region of interest" description="Disordered" evidence="5">
    <location>
        <begin position="84"/>
        <end position="122"/>
    </location>
</feature>
<dbReference type="InterPro" id="IPR007527">
    <property type="entry name" value="Znf_SWIM"/>
</dbReference>
<feature type="compositionally biased region" description="Basic and acidic residues" evidence="5">
    <location>
        <begin position="147"/>
        <end position="158"/>
    </location>
</feature>
<sequence>MSRPGEYEIHEGKSQFPLSLNDKICSCGAWQISGVPCRHSIRAMIHAKLDPHKFVSSWFSVKTYRRIYNFSINPVPNRDQWPVYDNLPSIKPPRMKRGVGRPSRNRRREEGEEQPGKRSKTVKCQKCGCFGHNSRTCKGGLTGKGMRKTDEPIVTKKS</sequence>
<protein>
    <recommendedName>
        <fullName evidence="6">SWIM-type domain-containing protein</fullName>
    </recommendedName>
</protein>
<gene>
    <name evidence="8" type="primary">LOC130463283</name>
</gene>
<evidence type="ECO:0000313" key="7">
    <source>
        <dbReference type="Proteomes" id="UP000813463"/>
    </source>
</evidence>
<reference evidence="8" key="2">
    <citation type="submission" date="2025-08" db="UniProtKB">
        <authorList>
            <consortium name="RefSeq"/>
        </authorList>
    </citation>
    <scope>IDENTIFICATION</scope>
    <source>
        <tissue evidence="8">Leaf</tissue>
    </source>
</reference>
<organism evidence="7 8">
    <name type="scientific">Spinacia oleracea</name>
    <name type="common">Spinach</name>
    <dbReference type="NCBI Taxonomy" id="3562"/>
    <lineage>
        <taxon>Eukaryota</taxon>
        <taxon>Viridiplantae</taxon>
        <taxon>Streptophyta</taxon>
        <taxon>Embryophyta</taxon>
        <taxon>Tracheophyta</taxon>
        <taxon>Spermatophyta</taxon>
        <taxon>Magnoliopsida</taxon>
        <taxon>eudicotyledons</taxon>
        <taxon>Gunneridae</taxon>
        <taxon>Pentapetalae</taxon>
        <taxon>Caryophyllales</taxon>
        <taxon>Chenopodiaceae</taxon>
        <taxon>Chenopodioideae</taxon>
        <taxon>Anserineae</taxon>
        <taxon>Spinacia</taxon>
    </lineage>
</organism>
<feature type="compositionally biased region" description="Basic and acidic residues" evidence="5">
    <location>
        <begin position="107"/>
        <end position="116"/>
    </location>
</feature>
<feature type="domain" description="SWIM-type" evidence="6">
    <location>
        <begin position="16"/>
        <end position="48"/>
    </location>
</feature>
<reference evidence="7" key="1">
    <citation type="journal article" date="2021" name="Nat. Commun.">
        <title>Genomic analyses provide insights into spinach domestication and the genetic basis of agronomic traits.</title>
        <authorList>
            <person name="Cai X."/>
            <person name="Sun X."/>
            <person name="Xu C."/>
            <person name="Sun H."/>
            <person name="Wang X."/>
            <person name="Ge C."/>
            <person name="Zhang Z."/>
            <person name="Wang Q."/>
            <person name="Fei Z."/>
            <person name="Jiao C."/>
            <person name="Wang Q."/>
        </authorList>
    </citation>
    <scope>NUCLEOTIDE SEQUENCE [LARGE SCALE GENOMIC DNA]</scope>
    <source>
        <strain evidence="7">cv. Varoflay</strain>
    </source>
</reference>
<feature type="region of interest" description="Disordered" evidence="5">
    <location>
        <begin position="138"/>
        <end position="158"/>
    </location>
</feature>
<evidence type="ECO:0000256" key="4">
    <source>
        <dbReference type="PROSITE-ProRule" id="PRU00325"/>
    </source>
</evidence>
<proteinExistence type="predicted"/>
<keyword evidence="7" id="KW-1185">Reference proteome</keyword>
<name>A0ABM3QYA6_SPIOL</name>
<evidence type="ECO:0000256" key="1">
    <source>
        <dbReference type="ARBA" id="ARBA00022723"/>
    </source>
</evidence>
<dbReference type="InterPro" id="IPR006564">
    <property type="entry name" value="Znf_PMZ"/>
</dbReference>
<keyword evidence="3" id="KW-0862">Zinc</keyword>
<dbReference type="PROSITE" id="PS50966">
    <property type="entry name" value="ZF_SWIM"/>
    <property type="match status" value="1"/>
</dbReference>
<dbReference type="Proteomes" id="UP000813463">
    <property type="component" value="Chromosome 6"/>
</dbReference>
<dbReference type="Pfam" id="PF04434">
    <property type="entry name" value="SWIM"/>
    <property type="match status" value="1"/>
</dbReference>
<evidence type="ECO:0000256" key="2">
    <source>
        <dbReference type="ARBA" id="ARBA00022771"/>
    </source>
</evidence>
<keyword evidence="2 4" id="KW-0863">Zinc-finger</keyword>